<accession>A0A8B8MJJ8</accession>
<evidence type="ECO:0000313" key="2">
    <source>
        <dbReference type="RefSeq" id="XP_027367767.1"/>
    </source>
</evidence>
<proteinExistence type="predicted"/>
<dbReference type="Proteomes" id="UP000694853">
    <property type="component" value="Unplaced"/>
</dbReference>
<dbReference type="KEGG" id="aprc:113873708"/>
<reference evidence="2" key="2">
    <citation type="submission" date="2025-08" db="UniProtKB">
        <authorList>
            <consortium name="RefSeq"/>
        </authorList>
    </citation>
    <scope>IDENTIFICATION</scope>
    <source>
        <tissue evidence="2">Young leaves</tissue>
    </source>
</reference>
<dbReference type="PANTHER" id="PTHR31390:SF2">
    <property type="entry name" value="EXPRESSED PROTEIN"/>
    <property type="match status" value="1"/>
</dbReference>
<keyword evidence="1" id="KW-1185">Reference proteome</keyword>
<dbReference type="Pfam" id="PF12043">
    <property type="entry name" value="DUF3527"/>
    <property type="match status" value="1"/>
</dbReference>
<name>A0A8B8MJJ8_ABRPR</name>
<sequence length="598" mass="66304">MENTRFWVEKRDHGKKDPLSVESSALQLKKLAKMENFNQSQNGNVFPKDLFPLFVHGHYKIPKLMACSDETYLRRCLEFLQINALKASQHKKPVSLGTKNRWTSTESLNSVEVIDGAECGSGQLVIGHHVAAVTENLVVSTNDAKNWTLGTLMKTKSMINILNSPLLLQFGASERNDNLNMNFTDAKNMICYDFMDSPSGFSISSSCKPEMETPMVQSHEYGSISVHKRITSTSSTNINCLHQGMLQCTWKQGVPHFVFSADDHKEVYITKLSKVYAADDEALHYVYLIYLNKGGQKGREIPDRDLQLVGKMNVSTCFTLCPDNYRVMETQFTLFGNIKIYDKEMYTSSHSLIMKNKGMSKSVSKVFRTSPSSKYITSSKFSRPKATRESCPLEPQSCGLGVTDFLGTNVPSNFELAAIVVKHHLPIHSLDKVGGWGLKFLNKAGVNQTTLPSESCSCSQNTGDCSTSMSFLIPAGLHGGPTTKHGGPSSLVDRWRSGGSCDCGGWDEGCPLTVFQRRSSNEEVLYSQADMQGKCKSVDLVTQGSSNFSPTLRMVNVHDGLYFIHFLPSLSALQSFSIAVAIIHEQNPTLWPNSAQEL</sequence>
<dbReference type="OrthoDB" id="767438at2759"/>
<dbReference type="GeneID" id="113873708"/>
<gene>
    <name evidence="2" type="primary">LOC113873708</name>
</gene>
<reference evidence="1" key="1">
    <citation type="journal article" date="2019" name="Toxins">
        <title>Detection of Abrin-Like and Prepropulchellin-Like Toxin Genes and Transcripts Using Whole Genome Sequencing and Full-Length Transcript Sequencing of Abrus precatorius.</title>
        <authorList>
            <person name="Hovde B.T."/>
            <person name="Daligault H.E."/>
            <person name="Hanschen E.R."/>
            <person name="Kunde Y.A."/>
            <person name="Johnson M.B."/>
            <person name="Starkenburg S.R."/>
            <person name="Johnson S.L."/>
        </authorList>
    </citation>
    <scope>NUCLEOTIDE SEQUENCE [LARGE SCALE GENOMIC DNA]</scope>
</reference>
<dbReference type="AlphaFoldDB" id="A0A8B8MJJ8"/>
<dbReference type="InterPro" id="IPR021916">
    <property type="entry name" value="DUF3527"/>
</dbReference>
<evidence type="ECO:0000313" key="1">
    <source>
        <dbReference type="Proteomes" id="UP000694853"/>
    </source>
</evidence>
<dbReference type="PANTHER" id="PTHR31390">
    <property type="entry name" value="EXPRESSED PROTEIN"/>
    <property type="match status" value="1"/>
</dbReference>
<dbReference type="RefSeq" id="XP_027367767.1">
    <property type="nucleotide sequence ID" value="XM_027511966.1"/>
</dbReference>
<protein>
    <submittedName>
        <fullName evidence="2">Uncharacterized protein LOC113873708</fullName>
    </submittedName>
</protein>
<organism evidence="1 2">
    <name type="scientific">Abrus precatorius</name>
    <name type="common">Indian licorice</name>
    <name type="synonym">Glycine abrus</name>
    <dbReference type="NCBI Taxonomy" id="3816"/>
    <lineage>
        <taxon>Eukaryota</taxon>
        <taxon>Viridiplantae</taxon>
        <taxon>Streptophyta</taxon>
        <taxon>Embryophyta</taxon>
        <taxon>Tracheophyta</taxon>
        <taxon>Spermatophyta</taxon>
        <taxon>Magnoliopsida</taxon>
        <taxon>eudicotyledons</taxon>
        <taxon>Gunneridae</taxon>
        <taxon>Pentapetalae</taxon>
        <taxon>rosids</taxon>
        <taxon>fabids</taxon>
        <taxon>Fabales</taxon>
        <taxon>Fabaceae</taxon>
        <taxon>Papilionoideae</taxon>
        <taxon>50 kb inversion clade</taxon>
        <taxon>NPAAA clade</taxon>
        <taxon>indigoferoid/millettioid clade</taxon>
        <taxon>Abreae</taxon>
        <taxon>Abrus</taxon>
    </lineage>
</organism>